<sequence length="276" mass="29627">MPMDSHDHAREPSNGREHHVHHVLGAYVDDELPADQAAAIAGHLTVCADCSAAYESTLATVATLREGLVHYSAPDTLRVRVRAALRDAARADATLPAAAPPAPRRRPWASRWAAAAALVLLSSGTTLVATRAISGARRNDAIVEREVLASHIRSLMPAHLTDVQSNDQHNVKPWFDGRLDFSPTVPRLDDQGFPLLGGRLDYVAGRPVAVVVYGRRQHAINVFSWPTSAGDVGASTAASRGYNAVHWRAGGVEQWVVSDLNATELAGFAKLLRGAR</sequence>
<organism evidence="2 3">
    <name type="scientific">Gemmatirosa kalamazoonensis</name>
    <dbReference type="NCBI Taxonomy" id="861299"/>
    <lineage>
        <taxon>Bacteria</taxon>
        <taxon>Pseudomonadati</taxon>
        <taxon>Gemmatimonadota</taxon>
        <taxon>Gemmatimonadia</taxon>
        <taxon>Gemmatimonadales</taxon>
        <taxon>Gemmatimonadaceae</taxon>
        <taxon>Gemmatirosa</taxon>
    </lineage>
</organism>
<keyword evidence="3" id="KW-1185">Reference proteome</keyword>
<dbReference type="InParanoid" id="W0RQD4"/>
<dbReference type="KEGG" id="gba:J421_5142"/>
<geneLocation type="plasmid" evidence="2 3">
    <name>1</name>
</geneLocation>
<dbReference type="Gene3D" id="1.10.10.1320">
    <property type="entry name" value="Anti-sigma factor, zinc-finger domain"/>
    <property type="match status" value="1"/>
</dbReference>
<accession>W0RQD4</accession>
<evidence type="ECO:0000259" key="1">
    <source>
        <dbReference type="Pfam" id="PF13490"/>
    </source>
</evidence>
<dbReference type="Pfam" id="PF13490">
    <property type="entry name" value="zf-HC2"/>
    <property type="match status" value="1"/>
</dbReference>
<dbReference type="EMBL" id="CP007129">
    <property type="protein sequence ID" value="AHG92677.1"/>
    <property type="molecule type" value="Genomic_DNA"/>
</dbReference>
<evidence type="ECO:0000313" key="2">
    <source>
        <dbReference type="EMBL" id="AHG92677.1"/>
    </source>
</evidence>
<dbReference type="Proteomes" id="UP000019151">
    <property type="component" value="Plasmid 1"/>
</dbReference>
<dbReference type="InterPro" id="IPR027383">
    <property type="entry name" value="Znf_put"/>
</dbReference>
<keyword evidence="2" id="KW-0614">Plasmid</keyword>
<evidence type="ECO:0000313" key="3">
    <source>
        <dbReference type="Proteomes" id="UP000019151"/>
    </source>
</evidence>
<proteinExistence type="predicted"/>
<dbReference type="InterPro" id="IPR041916">
    <property type="entry name" value="Anti_sigma_zinc_sf"/>
</dbReference>
<feature type="domain" description="Putative zinc-finger" evidence="1">
    <location>
        <begin position="20"/>
        <end position="50"/>
    </location>
</feature>
<reference evidence="2 3" key="1">
    <citation type="journal article" date="2014" name="Genome Announc.">
        <title>Genome Sequence and Methylome of Soil Bacterium Gemmatirosa kalamazoonensis KBS708T, a Member of the Rarely Cultivated Gemmatimonadetes Phylum.</title>
        <authorList>
            <person name="Debruyn J.M."/>
            <person name="Radosevich M."/>
            <person name="Wommack K.E."/>
            <person name="Polson S.W."/>
            <person name="Hauser L.J."/>
            <person name="Fawaz M.N."/>
            <person name="Korlach J."/>
            <person name="Tsai Y.C."/>
        </authorList>
    </citation>
    <scope>NUCLEOTIDE SEQUENCE [LARGE SCALE GENOMIC DNA]</scope>
    <source>
        <strain evidence="2 3">KBS708</strain>
        <plasmid evidence="3">Plasmid 1</plasmid>
    </source>
</reference>
<keyword evidence="2" id="KW-0812">Transmembrane</keyword>
<gene>
    <name evidence="2" type="ORF">J421_5142</name>
</gene>
<name>W0RQD4_9BACT</name>
<dbReference type="HOGENOM" id="CLU_058379_0_0_0"/>
<keyword evidence="2" id="KW-0472">Membrane</keyword>
<dbReference type="AlphaFoldDB" id="W0RQD4"/>
<protein>
    <submittedName>
        <fullName evidence="2">Putative transmembrane anti-sigma factor</fullName>
    </submittedName>
</protein>